<organism evidence="2 3">
    <name type="scientific">Candidatus Magasanikbacteria bacterium RIFCSPLOWO2_01_FULL_40_15</name>
    <dbReference type="NCBI Taxonomy" id="1798686"/>
    <lineage>
        <taxon>Bacteria</taxon>
        <taxon>Candidatus Magasanikiibacteriota</taxon>
    </lineage>
</organism>
<reference evidence="2 3" key="1">
    <citation type="journal article" date="2016" name="Nat. Commun.">
        <title>Thousands of microbial genomes shed light on interconnected biogeochemical processes in an aquifer system.</title>
        <authorList>
            <person name="Anantharaman K."/>
            <person name="Brown C.T."/>
            <person name="Hug L.A."/>
            <person name="Sharon I."/>
            <person name="Castelle C.J."/>
            <person name="Probst A.J."/>
            <person name="Thomas B.C."/>
            <person name="Singh A."/>
            <person name="Wilkins M.J."/>
            <person name="Karaoz U."/>
            <person name="Brodie E.L."/>
            <person name="Williams K.H."/>
            <person name="Hubbard S.S."/>
            <person name="Banfield J.F."/>
        </authorList>
    </citation>
    <scope>NUCLEOTIDE SEQUENCE [LARGE SCALE GENOMIC DNA]</scope>
</reference>
<feature type="domain" description="NYN" evidence="1">
    <location>
        <begin position="2"/>
        <end position="152"/>
    </location>
</feature>
<evidence type="ECO:0000313" key="3">
    <source>
        <dbReference type="Proteomes" id="UP000177040"/>
    </source>
</evidence>
<gene>
    <name evidence="2" type="ORF">A2983_01980</name>
</gene>
<dbReference type="GO" id="GO:0004540">
    <property type="term" value="F:RNA nuclease activity"/>
    <property type="evidence" value="ECO:0007669"/>
    <property type="project" value="InterPro"/>
</dbReference>
<dbReference type="InterPro" id="IPR047140">
    <property type="entry name" value="LabA"/>
</dbReference>
<evidence type="ECO:0000259" key="1">
    <source>
        <dbReference type="Pfam" id="PF01936"/>
    </source>
</evidence>
<protein>
    <recommendedName>
        <fullName evidence="1">NYN domain-containing protein</fullName>
    </recommendedName>
</protein>
<dbReference type="PANTHER" id="PTHR35458:SF8">
    <property type="entry name" value="SLR0650 PROTEIN"/>
    <property type="match status" value="1"/>
</dbReference>
<dbReference type="Proteomes" id="UP000177040">
    <property type="component" value="Unassembled WGS sequence"/>
</dbReference>
<dbReference type="Gene3D" id="3.40.50.1010">
    <property type="entry name" value="5'-nuclease"/>
    <property type="match status" value="1"/>
</dbReference>
<comment type="caution">
    <text evidence="2">The sequence shown here is derived from an EMBL/GenBank/DDBJ whole genome shotgun (WGS) entry which is preliminary data.</text>
</comment>
<proteinExistence type="predicted"/>
<sequence>MRVAIFIDGSNLYFKLKSLEIKNLLSFHYRGMANLVAQKREIVGVTYYVGVVRAKLDDEYAQKLRFSQIRLFNHLSSKAQNIVVKKGYLMRVAGEKVHEKGVDVQIATDMLIGAYENLYDVAIVVSSDTDLIPAIQKITHLEKKVEYIGFSHQPSYGVMKHVSESRLLNLIDLEPFIVRV</sequence>
<dbReference type="PANTHER" id="PTHR35458">
    <property type="entry name" value="SLR0755 PROTEIN"/>
    <property type="match status" value="1"/>
</dbReference>
<dbReference type="Pfam" id="PF01936">
    <property type="entry name" value="NYN"/>
    <property type="match status" value="1"/>
</dbReference>
<dbReference type="AlphaFoldDB" id="A0A1F6N0N8"/>
<name>A0A1F6N0N8_9BACT</name>
<evidence type="ECO:0000313" key="2">
    <source>
        <dbReference type="EMBL" id="OGH77452.1"/>
    </source>
</evidence>
<dbReference type="EMBL" id="MFQH01000024">
    <property type="protein sequence ID" value="OGH77452.1"/>
    <property type="molecule type" value="Genomic_DNA"/>
</dbReference>
<dbReference type="InterPro" id="IPR021139">
    <property type="entry name" value="NYN"/>
</dbReference>
<accession>A0A1F6N0N8</accession>